<dbReference type="InterPro" id="IPR010359">
    <property type="entry name" value="IrrE_HExxH"/>
</dbReference>
<feature type="domain" description="IrrE N-terminal-like" evidence="1">
    <location>
        <begin position="70"/>
        <end position="161"/>
    </location>
</feature>
<dbReference type="Pfam" id="PF06114">
    <property type="entry name" value="Peptidase_M78"/>
    <property type="match status" value="1"/>
</dbReference>
<dbReference type="InterPro" id="IPR052345">
    <property type="entry name" value="Rad_response_metalloprotease"/>
</dbReference>
<evidence type="ECO:0000313" key="3">
    <source>
        <dbReference type="Proteomes" id="UP000316628"/>
    </source>
</evidence>
<keyword evidence="3" id="KW-1185">Reference proteome</keyword>
<gene>
    <name evidence="2" type="ORF">FHX81_6954</name>
</gene>
<organism evidence="2 3">
    <name type="scientific">Saccharothrix saharensis</name>
    <dbReference type="NCBI Taxonomy" id="571190"/>
    <lineage>
        <taxon>Bacteria</taxon>
        <taxon>Bacillati</taxon>
        <taxon>Actinomycetota</taxon>
        <taxon>Actinomycetes</taxon>
        <taxon>Pseudonocardiales</taxon>
        <taxon>Pseudonocardiaceae</taxon>
        <taxon>Saccharothrix</taxon>
    </lineage>
</organism>
<evidence type="ECO:0000313" key="2">
    <source>
        <dbReference type="EMBL" id="TQM84506.1"/>
    </source>
</evidence>
<proteinExistence type="predicted"/>
<dbReference type="Proteomes" id="UP000316628">
    <property type="component" value="Unassembled WGS sequence"/>
</dbReference>
<accession>A0A543JNU7</accession>
<dbReference type="PANTHER" id="PTHR43236:SF2">
    <property type="entry name" value="BLL0069 PROTEIN"/>
    <property type="match status" value="1"/>
</dbReference>
<reference evidence="2 3" key="1">
    <citation type="submission" date="2019-06" db="EMBL/GenBank/DDBJ databases">
        <title>Sequencing the genomes of 1000 actinobacteria strains.</title>
        <authorList>
            <person name="Klenk H.-P."/>
        </authorList>
    </citation>
    <scope>NUCLEOTIDE SEQUENCE [LARGE SCALE GENOMIC DNA]</scope>
    <source>
        <strain evidence="2 3">DSM 45456</strain>
    </source>
</reference>
<dbReference type="PANTHER" id="PTHR43236">
    <property type="entry name" value="ANTITOXIN HIGA1"/>
    <property type="match status" value="1"/>
</dbReference>
<protein>
    <submittedName>
        <fullName evidence="2">Uncharacterized protein DUF955</fullName>
    </submittedName>
</protein>
<sequence length="183" mass="20169">MREVAQEERTALDVPSNGPLDPYRLAAEHGIPVYPINELTDAGCSEAAIRHFTEISPSVWSAALLPVGRRRIIVENPAHTLARRRASIAHELGHHLLEHVFDELLITDDGCRRFDPTQEKEAKFISAELLIPGKAALRAAFAEKTNAQVAGEFGVSEQFAQMCMAGPRIVARRALAKQNQLKS</sequence>
<dbReference type="AlphaFoldDB" id="A0A543JNU7"/>
<comment type="caution">
    <text evidence="2">The sequence shown here is derived from an EMBL/GenBank/DDBJ whole genome shotgun (WGS) entry which is preliminary data.</text>
</comment>
<evidence type="ECO:0000259" key="1">
    <source>
        <dbReference type="Pfam" id="PF06114"/>
    </source>
</evidence>
<dbReference type="EMBL" id="VFPP01000001">
    <property type="protein sequence ID" value="TQM84506.1"/>
    <property type="molecule type" value="Genomic_DNA"/>
</dbReference>
<dbReference type="Gene3D" id="1.10.10.2910">
    <property type="match status" value="1"/>
</dbReference>
<name>A0A543JNU7_9PSEU</name>
<dbReference type="RefSeq" id="WP_246108113.1">
    <property type="nucleotide sequence ID" value="NZ_VFPP01000001.1"/>
</dbReference>